<accession>A0AAN6RKR7</accession>
<evidence type="ECO:0000313" key="4">
    <source>
        <dbReference type="Proteomes" id="UP001280581"/>
    </source>
</evidence>
<dbReference type="PROSITE" id="PS51257">
    <property type="entry name" value="PROKAR_LIPOPROTEIN"/>
    <property type="match status" value="1"/>
</dbReference>
<reference evidence="3 4" key="1">
    <citation type="submission" date="2021-02" db="EMBL/GenBank/DDBJ databases">
        <title>Genome assembly of Pseudopithomyces chartarum.</title>
        <authorList>
            <person name="Jauregui R."/>
            <person name="Singh J."/>
            <person name="Voisey C."/>
        </authorList>
    </citation>
    <scope>NUCLEOTIDE SEQUENCE [LARGE SCALE GENOMIC DNA]</scope>
    <source>
        <strain evidence="3 4">AGR01</strain>
    </source>
</reference>
<dbReference type="Proteomes" id="UP001280581">
    <property type="component" value="Unassembled WGS sequence"/>
</dbReference>
<dbReference type="Pfam" id="PF12697">
    <property type="entry name" value="Abhydrolase_6"/>
    <property type="match status" value="1"/>
</dbReference>
<dbReference type="EMBL" id="WVTA01000003">
    <property type="protein sequence ID" value="KAK3214641.1"/>
    <property type="molecule type" value="Genomic_DNA"/>
</dbReference>
<protein>
    <recommendedName>
        <fullName evidence="2">AB hydrolase-1 domain-containing protein</fullName>
    </recommendedName>
</protein>
<dbReference type="AlphaFoldDB" id="A0AAN6RKR7"/>
<dbReference type="Gene3D" id="3.40.50.1820">
    <property type="entry name" value="alpha/beta hydrolase"/>
    <property type="match status" value="1"/>
</dbReference>
<feature type="chain" id="PRO_5042960560" description="AB hydrolase-1 domain-containing protein" evidence="1">
    <location>
        <begin position="20"/>
        <end position="392"/>
    </location>
</feature>
<dbReference type="SUPFAM" id="SSF53474">
    <property type="entry name" value="alpha/beta-Hydrolases"/>
    <property type="match status" value="1"/>
</dbReference>
<proteinExistence type="predicted"/>
<evidence type="ECO:0000259" key="2">
    <source>
        <dbReference type="Pfam" id="PF12697"/>
    </source>
</evidence>
<evidence type="ECO:0000256" key="1">
    <source>
        <dbReference type="SAM" id="SignalP"/>
    </source>
</evidence>
<evidence type="ECO:0000313" key="3">
    <source>
        <dbReference type="EMBL" id="KAK3214641.1"/>
    </source>
</evidence>
<feature type="domain" description="AB hydrolase-1" evidence="2">
    <location>
        <begin position="101"/>
        <end position="271"/>
    </location>
</feature>
<keyword evidence="1" id="KW-0732">Signal</keyword>
<name>A0AAN6RKR7_9PLEO</name>
<gene>
    <name evidence="3" type="ORF">GRF29_19g875982</name>
</gene>
<organism evidence="3 4">
    <name type="scientific">Pseudopithomyces chartarum</name>
    <dbReference type="NCBI Taxonomy" id="1892770"/>
    <lineage>
        <taxon>Eukaryota</taxon>
        <taxon>Fungi</taxon>
        <taxon>Dikarya</taxon>
        <taxon>Ascomycota</taxon>
        <taxon>Pezizomycotina</taxon>
        <taxon>Dothideomycetes</taxon>
        <taxon>Pleosporomycetidae</taxon>
        <taxon>Pleosporales</taxon>
        <taxon>Massarineae</taxon>
        <taxon>Didymosphaeriaceae</taxon>
        <taxon>Pseudopithomyces</taxon>
    </lineage>
</organism>
<comment type="caution">
    <text evidence="3">The sequence shown here is derived from an EMBL/GenBank/DDBJ whole genome shotgun (WGS) entry which is preliminary data.</text>
</comment>
<sequence>MNLRASLFVLYLMAKGVMSAPSLYTTQSCRNLTISVTASANNLDLPPFPNDTSRAAFGKYVRSFDPSVLNTKKVDGTFNIAATYCEPLIDVPGRENTIQFLLHGLAYTKEYWNALEYPDSSYPGEYSWTHHANSQGYATLAIDNLGDGESDRPDPIAIVQKPFQEAVILEIFKNIRSQNYACIPKKYENIILVTHSYGAMLGRMIAINHQDSVTGPNAYIQTASSSDLKGIAALGPNLRPQAASVVNPSRFSELPPAYLHVDPVTLRETVYGLAGEYDSRMLARDESMPHTFAVGELISRNSNDPSNFSGPVMYITGMHDAVVCDPNSNITLATVDCTIGKDGNPGLTALKFPNAKPFVTYVPAATGHNANLHYSAGEVFGAAHEFLEAAGF</sequence>
<dbReference type="InterPro" id="IPR029058">
    <property type="entry name" value="AB_hydrolase_fold"/>
</dbReference>
<dbReference type="InterPro" id="IPR000073">
    <property type="entry name" value="AB_hydrolase_1"/>
</dbReference>
<keyword evidence="4" id="KW-1185">Reference proteome</keyword>
<feature type="signal peptide" evidence="1">
    <location>
        <begin position="1"/>
        <end position="19"/>
    </location>
</feature>